<dbReference type="PANTHER" id="PTHR11076:SF35">
    <property type="entry name" value="DNA REPAIR PROTEIN HOMOLOG YOBH"/>
    <property type="match status" value="1"/>
</dbReference>
<dbReference type="EMBL" id="JBHSMJ010000017">
    <property type="protein sequence ID" value="MFC5449052.1"/>
    <property type="molecule type" value="Genomic_DNA"/>
</dbReference>
<keyword evidence="3" id="KW-0808">Transferase</keyword>
<keyword evidence="3" id="KW-0548">Nucleotidyltransferase</keyword>
<dbReference type="InterPro" id="IPR022880">
    <property type="entry name" value="DNApol_IV"/>
</dbReference>
<reference evidence="4" key="1">
    <citation type="journal article" date="2019" name="Int. J. Syst. Evol. Microbiol.">
        <title>The Global Catalogue of Microorganisms (GCM) 10K type strain sequencing project: providing services to taxonomists for standard genome sequencing and annotation.</title>
        <authorList>
            <consortium name="The Broad Institute Genomics Platform"/>
            <consortium name="The Broad Institute Genome Sequencing Center for Infectious Disease"/>
            <person name="Wu L."/>
            <person name="Ma J."/>
        </authorList>
    </citation>
    <scope>NUCLEOTIDE SEQUENCE [LARGE SCALE GENOMIC DNA]</scope>
    <source>
        <strain evidence="4">KACC 11904</strain>
    </source>
</reference>
<dbReference type="Gene3D" id="3.40.1170.60">
    <property type="match status" value="1"/>
</dbReference>
<dbReference type="GO" id="GO:0003887">
    <property type="term" value="F:DNA-directed DNA polymerase activity"/>
    <property type="evidence" value="ECO:0007669"/>
    <property type="project" value="UniProtKB-EC"/>
</dbReference>
<dbReference type="EC" id="2.7.7.7" evidence="3"/>
<feature type="domain" description="UmuC" evidence="2">
    <location>
        <begin position="1"/>
        <end position="184"/>
    </location>
</feature>
<dbReference type="SUPFAM" id="SSF100879">
    <property type="entry name" value="Lesion bypass DNA polymerase (Y-family), little finger domain"/>
    <property type="match status" value="1"/>
</dbReference>
<gene>
    <name evidence="3" type="ORF">ACFPOG_12325</name>
</gene>
<dbReference type="InterPro" id="IPR043502">
    <property type="entry name" value="DNA/RNA_pol_sf"/>
</dbReference>
<comment type="caution">
    <text evidence="3">The sequence shown here is derived from an EMBL/GenBank/DDBJ whole genome shotgun (WGS) entry which is preliminary data.</text>
</comment>
<dbReference type="SUPFAM" id="SSF56672">
    <property type="entry name" value="DNA/RNA polymerases"/>
    <property type="match status" value="1"/>
</dbReference>
<evidence type="ECO:0000259" key="2">
    <source>
        <dbReference type="PROSITE" id="PS50173"/>
    </source>
</evidence>
<dbReference type="Proteomes" id="UP001596044">
    <property type="component" value="Unassembled WGS sequence"/>
</dbReference>
<dbReference type="Pfam" id="PF11799">
    <property type="entry name" value="IMS_C"/>
    <property type="match status" value="1"/>
</dbReference>
<dbReference type="InterPro" id="IPR001126">
    <property type="entry name" value="UmuC"/>
</dbReference>
<dbReference type="PROSITE" id="PS50173">
    <property type="entry name" value="UMUC"/>
    <property type="match status" value="1"/>
</dbReference>
<dbReference type="RefSeq" id="WP_377524902.1">
    <property type="nucleotide sequence ID" value="NZ_JBHSMJ010000017.1"/>
</dbReference>
<dbReference type="InterPro" id="IPR017961">
    <property type="entry name" value="DNA_pol_Y-fam_little_finger"/>
</dbReference>
<evidence type="ECO:0000313" key="4">
    <source>
        <dbReference type="Proteomes" id="UP001596044"/>
    </source>
</evidence>
<sequence length="408" mass="45509">MLVDCQSFYASVEKAAHPELSNKPVAVGDPARKSGIVLAACPLAKSFGVTTAMRNFEALAVCPDLTIVRPRMKTYIDVSTLITEIYETFTDLVEPWSIDEQFIDVTGSRSLFGSPAEIAQRMQTKVMLSTGIWVRAGISSTKILAKMATDNFAKKSESGIFELPADQIESILWPLPISNMYMVGSRMTAHFIRMGLNTIGDIARLDLGEFKRRMRIRMGRQSDIKAEYYWQTARGIDPSPVVARAFSKPKSITRGRSLQSQRYQTMEDIEPLLIELVIEVCRTSRRNNCMGRVVTIGAGTVTRGFSRQMTIPSPTCLEHHVVSAARELFQKNWNGDPLTHLAVDLSQLTDDSTYQLDLFEDIERNLRLAKAQDSIKDRFGSASILRASSLLKTAQAKERAIMIGGHYA</sequence>
<evidence type="ECO:0000256" key="1">
    <source>
        <dbReference type="ARBA" id="ARBA00010945"/>
    </source>
</evidence>
<name>A0ABW0K7T0_9BACL</name>
<evidence type="ECO:0000313" key="3">
    <source>
        <dbReference type="EMBL" id="MFC5449052.1"/>
    </source>
</evidence>
<dbReference type="Pfam" id="PF00817">
    <property type="entry name" value="IMS"/>
    <property type="match status" value="1"/>
</dbReference>
<protein>
    <submittedName>
        <fullName evidence="3">DNA polymerase IV</fullName>
        <ecNumber evidence="3">2.7.7.7</ecNumber>
    </submittedName>
</protein>
<keyword evidence="4" id="KW-1185">Reference proteome</keyword>
<comment type="similarity">
    <text evidence="1">Belongs to the DNA polymerase type-Y family.</text>
</comment>
<dbReference type="InterPro" id="IPR036775">
    <property type="entry name" value="DNA_pol_Y-fam_lit_finger_sf"/>
</dbReference>
<accession>A0ABW0K7T0</accession>
<dbReference type="Gene3D" id="3.30.1490.100">
    <property type="entry name" value="DNA polymerase, Y-family, little finger domain"/>
    <property type="match status" value="1"/>
</dbReference>
<dbReference type="Gene3D" id="3.30.70.270">
    <property type="match status" value="1"/>
</dbReference>
<dbReference type="InterPro" id="IPR050116">
    <property type="entry name" value="DNA_polymerase-Y"/>
</dbReference>
<organism evidence="3 4">
    <name type="scientific">Paenibacillus aestuarii</name>
    <dbReference type="NCBI Taxonomy" id="516965"/>
    <lineage>
        <taxon>Bacteria</taxon>
        <taxon>Bacillati</taxon>
        <taxon>Bacillota</taxon>
        <taxon>Bacilli</taxon>
        <taxon>Bacillales</taxon>
        <taxon>Paenibacillaceae</taxon>
        <taxon>Paenibacillus</taxon>
    </lineage>
</organism>
<dbReference type="InterPro" id="IPR043128">
    <property type="entry name" value="Rev_trsase/Diguanyl_cyclase"/>
</dbReference>
<dbReference type="Gene3D" id="1.10.150.20">
    <property type="entry name" value="5' to 3' exonuclease, C-terminal subdomain"/>
    <property type="match status" value="1"/>
</dbReference>
<proteinExistence type="inferred from homology"/>
<dbReference type="PANTHER" id="PTHR11076">
    <property type="entry name" value="DNA REPAIR POLYMERASE UMUC / TRANSFERASE FAMILY MEMBER"/>
    <property type="match status" value="1"/>
</dbReference>
<dbReference type="NCBIfam" id="NF002848">
    <property type="entry name" value="PRK03103.1"/>
    <property type="match status" value="1"/>
</dbReference>
<dbReference type="CDD" id="cd03586">
    <property type="entry name" value="PolY_Pol_IV_kappa"/>
    <property type="match status" value="1"/>
</dbReference>